<name>A0A096DBW7_FLAPL</name>
<protein>
    <submittedName>
        <fullName evidence="1">Uncharacterized protein</fullName>
    </submittedName>
</protein>
<accession>A0A096DBW7</accession>
<dbReference type="PATRIC" id="fig|742738.3.peg.2372"/>
<dbReference type="GeneID" id="63974752"/>
<evidence type="ECO:0000313" key="1">
    <source>
        <dbReference type="EMBL" id="KGF55019.1"/>
    </source>
</evidence>
<dbReference type="Proteomes" id="UP000029585">
    <property type="component" value="Unassembled WGS sequence"/>
</dbReference>
<gene>
    <name evidence="1" type="ORF">HMPREF9460_02305</name>
</gene>
<sequence>MTDFVQFLYTQYIQSYIDAMPMDAADEYHHDLVKNECTPDLWTDIEAIRAFAAAHAFLLGLRTGAGLAAHGRM</sequence>
<evidence type="ECO:0000313" key="2">
    <source>
        <dbReference type="Proteomes" id="UP000029585"/>
    </source>
</evidence>
<keyword evidence="2" id="KW-1185">Reference proteome</keyword>
<proteinExistence type="predicted"/>
<dbReference type="RefSeq" id="WP_007493663.1">
    <property type="nucleotide sequence ID" value="NZ_KN174163.1"/>
</dbReference>
<reference evidence="1 2" key="1">
    <citation type="submission" date="2011-08" db="EMBL/GenBank/DDBJ databases">
        <title>The Genome Sequence of Clostridium orbiscindens 1_3_50AFAA.</title>
        <authorList>
            <consortium name="The Broad Institute Genome Sequencing Platform"/>
            <person name="Earl A."/>
            <person name="Ward D."/>
            <person name="Feldgarden M."/>
            <person name="Gevers D."/>
            <person name="Daigneault M."/>
            <person name="Strauss J."/>
            <person name="Allen-Vercoe E."/>
            <person name="Young S.K."/>
            <person name="Zeng Q."/>
            <person name="Gargeya S."/>
            <person name="Fitzgerald M."/>
            <person name="Haas B."/>
            <person name="Abouelleil A."/>
            <person name="Alvarado L."/>
            <person name="Arachchi H.M."/>
            <person name="Berlin A."/>
            <person name="Brown A."/>
            <person name="Chapman S.B."/>
            <person name="Chen Z."/>
            <person name="Dunbar C."/>
            <person name="Freedman E."/>
            <person name="Gearin G."/>
            <person name="Gellesch M."/>
            <person name="Goldberg J."/>
            <person name="Griggs A."/>
            <person name="Gujja S."/>
            <person name="Heiman D."/>
            <person name="Howarth C."/>
            <person name="Larson L."/>
            <person name="Lui A."/>
            <person name="MacDonald P.J.P."/>
            <person name="Montmayeur A."/>
            <person name="Murphy C."/>
            <person name="Neiman D."/>
            <person name="Pearson M."/>
            <person name="Priest M."/>
            <person name="Roberts A."/>
            <person name="Saif S."/>
            <person name="Shea T."/>
            <person name="Shenoy N."/>
            <person name="Sisk P."/>
            <person name="Stolte C."/>
            <person name="Sykes S."/>
            <person name="Wortman J."/>
            <person name="Nusbaum C."/>
            <person name="Birren B."/>
        </authorList>
    </citation>
    <scope>NUCLEOTIDE SEQUENCE [LARGE SCALE GENOMIC DNA]</scope>
    <source>
        <strain evidence="1 2">1_3_50AFAA</strain>
    </source>
</reference>
<dbReference type="AlphaFoldDB" id="A0A096DBW7"/>
<dbReference type="HOGENOM" id="CLU_2771892_0_0_9"/>
<dbReference type="eggNOG" id="ENOG502ZGXI">
    <property type="taxonomic scope" value="Bacteria"/>
</dbReference>
<dbReference type="EMBL" id="ADLO01000068">
    <property type="protein sequence ID" value="KGF55019.1"/>
    <property type="molecule type" value="Genomic_DNA"/>
</dbReference>
<comment type="caution">
    <text evidence="1">The sequence shown here is derived from an EMBL/GenBank/DDBJ whole genome shotgun (WGS) entry which is preliminary data.</text>
</comment>
<organism evidence="1 2">
    <name type="scientific">Flavonifractor plautii 1_3_50AFAA</name>
    <dbReference type="NCBI Taxonomy" id="742738"/>
    <lineage>
        <taxon>Bacteria</taxon>
        <taxon>Bacillati</taxon>
        <taxon>Bacillota</taxon>
        <taxon>Clostridia</taxon>
        <taxon>Eubacteriales</taxon>
        <taxon>Oscillospiraceae</taxon>
        <taxon>Flavonifractor</taxon>
    </lineage>
</organism>